<sequence>MNILEHHRTQNWLKQFKNSNDYLLAALFLRSLKLVSFAEFEGAITEQITSIPKDVKSRTALFPVVRQDAADFLPDSSGRIRHMFKNLYRQDKRRFCIEPSFESMRAQKVKNIVLVDDIVGSGKRLDGYLKTAITPTIKSWLSYKLCKIFIVSYAITTEGEAFVRRRHKYLKQENFISVMNRDGLFQFGNKDLVDLLTRYGSRASGPTMYLGFKGVHTNIVFQHGAPNNLPGILVKDSKEWMALFTDRAIPKDMYPLFESKKSFWDIFRLKTVNVQKYSELLDDFRKIEEIDKLNLISVLNLLTKGYKLKKALHIGNFTSSQVENIQTKL</sequence>
<dbReference type="Pfam" id="PF24390">
    <property type="entry name" value="PRTase-CE"/>
    <property type="match status" value="1"/>
</dbReference>
<dbReference type="Proteomes" id="UP000006048">
    <property type="component" value="Chromosome"/>
</dbReference>
<organism evidence="2 3">
    <name type="scientific">Turneriella parva (strain ATCC BAA-1111 / DSM 21527 / NCTC 11395 / H)</name>
    <name type="common">Leptospira parva</name>
    <dbReference type="NCBI Taxonomy" id="869212"/>
    <lineage>
        <taxon>Bacteria</taxon>
        <taxon>Pseudomonadati</taxon>
        <taxon>Spirochaetota</taxon>
        <taxon>Spirochaetia</taxon>
        <taxon>Leptospirales</taxon>
        <taxon>Leptospiraceae</taxon>
        <taxon>Turneriella</taxon>
    </lineage>
</organism>
<evidence type="ECO:0000313" key="2">
    <source>
        <dbReference type="EMBL" id="AFM14107.1"/>
    </source>
</evidence>
<proteinExistence type="predicted"/>
<feature type="domain" description="PRTase-CE" evidence="1">
    <location>
        <begin position="10"/>
        <end position="244"/>
    </location>
</feature>
<dbReference type="InterPro" id="IPR056920">
    <property type="entry name" value="PRTase-CE"/>
</dbReference>
<keyword evidence="3" id="KW-1185">Reference proteome</keyword>
<dbReference type="HOGENOM" id="CLU_820513_0_0_12"/>
<accession>I4BA00</accession>
<evidence type="ECO:0000259" key="1">
    <source>
        <dbReference type="Pfam" id="PF24390"/>
    </source>
</evidence>
<dbReference type="AlphaFoldDB" id="I4BA00"/>
<dbReference type="KEGG" id="tpx:Turpa_3470"/>
<gene>
    <name evidence="2" type="ordered locus">Turpa_3470</name>
</gene>
<reference evidence="2 3" key="1">
    <citation type="submission" date="2012-06" db="EMBL/GenBank/DDBJ databases">
        <title>The complete chromosome of genome of Turneriella parva DSM 21527.</title>
        <authorList>
            <consortium name="US DOE Joint Genome Institute (JGI-PGF)"/>
            <person name="Lucas S."/>
            <person name="Han J."/>
            <person name="Lapidus A."/>
            <person name="Bruce D."/>
            <person name="Goodwin L."/>
            <person name="Pitluck S."/>
            <person name="Peters L."/>
            <person name="Kyrpides N."/>
            <person name="Mavromatis K."/>
            <person name="Ivanova N."/>
            <person name="Mikhailova N."/>
            <person name="Chertkov O."/>
            <person name="Detter J.C."/>
            <person name="Tapia R."/>
            <person name="Han C."/>
            <person name="Land M."/>
            <person name="Hauser L."/>
            <person name="Markowitz V."/>
            <person name="Cheng J.-F."/>
            <person name="Hugenholtz P."/>
            <person name="Woyke T."/>
            <person name="Wu D."/>
            <person name="Gronow S."/>
            <person name="Wellnitz S."/>
            <person name="Brambilla E."/>
            <person name="Klenk H.-P."/>
            <person name="Eisen J.A."/>
        </authorList>
    </citation>
    <scope>NUCLEOTIDE SEQUENCE [LARGE SCALE GENOMIC DNA]</scope>
    <source>
        <strain evidence="3">ATCC BAA-1111 / DSM 21527 / NCTC 11395 / H</strain>
    </source>
</reference>
<dbReference type="STRING" id="869212.Turpa_3470"/>
<protein>
    <recommendedName>
        <fullName evidence="1">PRTase-CE domain-containing protein</fullName>
    </recommendedName>
</protein>
<dbReference type="RefSeq" id="WP_014804596.1">
    <property type="nucleotide sequence ID" value="NC_018020.1"/>
</dbReference>
<dbReference type="OrthoDB" id="2084254at2"/>
<evidence type="ECO:0000313" key="3">
    <source>
        <dbReference type="Proteomes" id="UP000006048"/>
    </source>
</evidence>
<name>I4BA00_TURPD</name>
<dbReference type="EMBL" id="CP002959">
    <property type="protein sequence ID" value="AFM14107.1"/>
    <property type="molecule type" value="Genomic_DNA"/>
</dbReference>